<feature type="domain" description="WYL" evidence="1">
    <location>
        <begin position="152"/>
        <end position="218"/>
    </location>
</feature>
<feature type="domain" description="WCX" evidence="3">
    <location>
        <begin position="247"/>
        <end position="317"/>
    </location>
</feature>
<dbReference type="PANTHER" id="PTHR34580:SF1">
    <property type="entry name" value="PROTEIN PAFC"/>
    <property type="match status" value="1"/>
</dbReference>
<dbReference type="EMBL" id="BSDP01000001">
    <property type="protein sequence ID" value="GLI28923.1"/>
    <property type="molecule type" value="Genomic_DNA"/>
</dbReference>
<dbReference type="RefSeq" id="WP_281886702.1">
    <property type="nucleotide sequence ID" value="NZ_BSDP01000001.1"/>
</dbReference>
<dbReference type="InterPro" id="IPR051534">
    <property type="entry name" value="CBASS_pafABC_assoc_protein"/>
</dbReference>
<dbReference type="InterPro" id="IPR028349">
    <property type="entry name" value="PafC-like"/>
</dbReference>
<dbReference type="PIRSF" id="PIRSF016838">
    <property type="entry name" value="PafC"/>
    <property type="match status" value="1"/>
</dbReference>
<evidence type="ECO:0000313" key="4">
    <source>
        <dbReference type="EMBL" id="GLI28923.1"/>
    </source>
</evidence>
<keyword evidence="5" id="KW-1185">Reference proteome</keyword>
<evidence type="ECO:0000313" key="5">
    <source>
        <dbReference type="Proteomes" id="UP001144396"/>
    </source>
</evidence>
<dbReference type="Pfam" id="PF19187">
    <property type="entry name" value="HTH_PafC"/>
    <property type="match status" value="1"/>
</dbReference>
<dbReference type="PANTHER" id="PTHR34580">
    <property type="match status" value="1"/>
</dbReference>
<evidence type="ECO:0000259" key="2">
    <source>
        <dbReference type="Pfam" id="PF19187"/>
    </source>
</evidence>
<gene>
    <name evidence="4" type="ORF">ARHIZOSPH14_31650</name>
</gene>
<feature type="domain" description="PafC HTH" evidence="2">
    <location>
        <begin position="11"/>
        <end position="132"/>
    </location>
</feature>
<dbReference type="Proteomes" id="UP001144396">
    <property type="component" value="Unassembled WGS sequence"/>
</dbReference>
<name>A0A9W6FT47_9MICO</name>
<accession>A0A9W6FT47</accession>
<dbReference type="PROSITE" id="PS52050">
    <property type="entry name" value="WYL"/>
    <property type="match status" value="1"/>
</dbReference>
<evidence type="ECO:0000259" key="1">
    <source>
        <dbReference type="Pfam" id="PF13280"/>
    </source>
</evidence>
<dbReference type="Pfam" id="PF25583">
    <property type="entry name" value="WCX"/>
    <property type="match status" value="1"/>
</dbReference>
<evidence type="ECO:0000259" key="3">
    <source>
        <dbReference type="Pfam" id="PF25583"/>
    </source>
</evidence>
<proteinExistence type="predicted"/>
<reference evidence="4" key="1">
    <citation type="submission" date="2022-12" db="EMBL/GenBank/DDBJ databases">
        <title>Reference genome sequencing for broad-spectrum identification of bacterial and archaeal isolates by mass spectrometry.</title>
        <authorList>
            <person name="Sekiguchi Y."/>
            <person name="Tourlousse D.M."/>
        </authorList>
    </citation>
    <scope>NUCLEOTIDE SEQUENCE</scope>
    <source>
        <strain evidence="4">14</strain>
    </source>
</reference>
<protein>
    <submittedName>
        <fullName evidence="4">Protein pafC</fullName>
    </submittedName>
</protein>
<dbReference type="InterPro" id="IPR026881">
    <property type="entry name" value="WYL_dom"/>
</dbReference>
<sequence length="331" mass="36106">MAKPPPLKAQDKLAFLLSLVPYLLDHGRVSVAEAAEHFAVDEEAIRQAVRLIAVSGVPGDTHAYQHGDLFDISWDEFLDHDRIVIVQQVAIDDSPRFSAREAAALIAGLQYLSAVPENLDRERIGSLMAKLARGASATPSSVQVAGGDADAALTLVRDAVGSERQIEFDYLNAQGGRERRRVDPLRIESSDVDWYVRGWCHLREAVRTFRIDRMSELVVTDEPIAFRASDVALPDQLFQGSDDDLVITVDVAVSALPLLGDYLVDVGRVEAGADRVRASIRVAHFHGLKRLVAGLPGLITVLAPEDARRAVRDWAAAGLARYDDGNDSDTV</sequence>
<dbReference type="InterPro" id="IPR057727">
    <property type="entry name" value="WCX_dom"/>
</dbReference>
<dbReference type="AlphaFoldDB" id="A0A9W6FT47"/>
<organism evidence="4 5">
    <name type="scientific">Agromyces rhizosphaerae</name>
    <dbReference type="NCBI Taxonomy" id="88374"/>
    <lineage>
        <taxon>Bacteria</taxon>
        <taxon>Bacillati</taxon>
        <taxon>Actinomycetota</taxon>
        <taxon>Actinomycetes</taxon>
        <taxon>Micrococcales</taxon>
        <taxon>Microbacteriaceae</taxon>
        <taxon>Agromyces</taxon>
    </lineage>
</organism>
<comment type="caution">
    <text evidence="4">The sequence shown here is derived from an EMBL/GenBank/DDBJ whole genome shotgun (WGS) entry which is preliminary data.</text>
</comment>
<dbReference type="Pfam" id="PF13280">
    <property type="entry name" value="WYL"/>
    <property type="match status" value="1"/>
</dbReference>
<dbReference type="InterPro" id="IPR043839">
    <property type="entry name" value="PafC_HTH"/>
</dbReference>